<dbReference type="AlphaFoldDB" id="A0A453RLA6"/>
<reference evidence="3" key="2">
    <citation type="journal article" date="2017" name="Nat. Plants">
        <title>The Aegilops tauschii genome reveals multiple impacts of transposons.</title>
        <authorList>
            <person name="Zhao G."/>
            <person name="Zou C."/>
            <person name="Li K."/>
            <person name="Wang K."/>
            <person name="Li T."/>
            <person name="Gao L."/>
            <person name="Zhang X."/>
            <person name="Wang H."/>
            <person name="Yang Z."/>
            <person name="Liu X."/>
            <person name="Jiang W."/>
            <person name="Mao L."/>
            <person name="Kong X."/>
            <person name="Jiao Y."/>
            <person name="Jia J."/>
        </authorList>
    </citation>
    <scope>NUCLEOTIDE SEQUENCE [LARGE SCALE GENOMIC DNA]</scope>
    <source>
        <strain evidence="3">cv. AL8/78</strain>
    </source>
</reference>
<sequence>DHLVRLHARQGPPPHHLRLRDDPRALDPQQSCSSLLATSTSTTAYETSDC</sequence>
<feature type="region of interest" description="Disordered" evidence="1">
    <location>
        <begin position="1"/>
        <end position="50"/>
    </location>
</feature>
<proteinExistence type="predicted"/>
<name>A0A453RLA6_AEGTS</name>
<protein>
    <submittedName>
        <fullName evidence="2">Uncharacterized protein</fullName>
    </submittedName>
</protein>
<reference evidence="2" key="5">
    <citation type="journal article" date="2021" name="G3 (Bethesda)">
        <title>Aegilops tauschii genome assembly Aet v5.0 features greater sequence contiguity and improved annotation.</title>
        <authorList>
            <person name="Wang L."/>
            <person name="Zhu T."/>
            <person name="Rodriguez J.C."/>
            <person name="Deal K.R."/>
            <person name="Dubcovsky J."/>
            <person name="McGuire P.E."/>
            <person name="Lux T."/>
            <person name="Spannagl M."/>
            <person name="Mayer K.F.X."/>
            <person name="Baldrich P."/>
            <person name="Meyers B.C."/>
            <person name="Huo N."/>
            <person name="Gu Y.Q."/>
            <person name="Zhou H."/>
            <person name="Devos K.M."/>
            <person name="Bennetzen J.L."/>
            <person name="Unver T."/>
            <person name="Budak H."/>
            <person name="Gulick P.J."/>
            <person name="Galiba G."/>
            <person name="Kalapos B."/>
            <person name="Nelson D.R."/>
            <person name="Li P."/>
            <person name="You F.M."/>
            <person name="Luo M.C."/>
            <person name="Dvorak J."/>
        </authorList>
    </citation>
    <scope>NUCLEOTIDE SEQUENCE [LARGE SCALE GENOMIC DNA]</scope>
    <source>
        <strain evidence="2">cv. AL8/78</strain>
    </source>
</reference>
<reference evidence="2" key="4">
    <citation type="submission" date="2019-03" db="UniProtKB">
        <authorList>
            <consortium name="EnsemblPlants"/>
        </authorList>
    </citation>
    <scope>IDENTIFICATION</scope>
</reference>
<dbReference type="Gramene" id="AET7Gv20619100.6">
    <property type="protein sequence ID" value="AET7Gv20619100.6"/>
    <property type="gene ID" value="AET7Gv20619100"/>
</dbReference>
<feature type="compositionally biased region" description="Low complexity" evidence="1">
    <location>
        <begin position="33"/>
        <end position="44"/>
    </location>
</feature>
<evidence type="ECO:0000256" key="1">
    <source>
        <dbReference type="SAM" id="MobiDB-lite"/>
    </source>
</evidence>
<keyword evidence="3" id="KW-1185">Reference proteome</keyword>
<dbReference type="EnsemblPlants" id="AET7Gv20619100.6">
    <property type="protein sequence ID" value="AET7Gv20619100.6"/>
    <property type="gene ID" value="AET7Gv20619100"/>
</dbReference>
<reference evidence="2" key="3">
    <citation type="journal article" date="2017" name="Nature">
        <title>Genome sequence of the progenitor of the wheat D genome Aegilops tauschii.</title>
        <authorList>
            <person name="Luo M.C."/>
            <person name="Gu Y.Q."/>
            <person name="Puiu D."/>
            <person name="Wang H."/>
            <person name="Twardziok S.O."/>
            <person name="Deal K.R."/>
            <person name="Huo N."/>
            <person name="Zhu T."/>
            <person name="Wang L."/>
            <person name="Wang Y."/>
            <person name="McGuire P.E."/>
            <person name="Liu S."/>
            <person name="Long H."/>
            <person name="Ramasamy R.K."/>
            <person name="Rodriguez J.C."/>
            <person name="Van S.L."/>
            <person name="Yuan L."/>
            <person name="Wang Z."/>
            <person name="Xia Z."/>
            <person name="Xiao L."/>
            <person name="Anderson O.D."/>
            <person name="Ouyang S."/>
            <person name="Liang Y."/>
            <person name="Zimin A.V."/>
            <person name="Pertea G."/>
            <person name="Qi P."/>
            <person name="Bennetzen J.L."/>
            <person name="Dai X."/>
            <person name="Dawson M.W."/>
            <person name="Muller H.G."/>
            <person name="Kugler K."/>
            <person name="Rivarola-Duarte L."/>
            <person name="Spannagl M."/>
            <person name="Mayer K.F.X."/>
            <person name="Lu F.H."/>
            <person name="Bevan M.W."/>
            <person name="Leroy P."/>
            <person name="Li P."/>
            <person name="You F.M."/>
            <person name="Sun Q."/>
            <person name="Liu Z."/>
            <person name="Lyons E."/>
            <person name="Wicker T."/>
            <person name="Salzberg S.L."/>
            <person name="Devos K.M."/>
            <person name="Dvorak J."/>
        </authorList>
    </citation>
    <scope>NUCLEOTIDE SEQUENCE [LARGE SCALE GENOMIC DNA]</scope>
    <source>
        <strain evidence="2">cv. AL8/78</strain>
    </source>
</reference>
<reference evidence="3" key="1">
    <citation type="journal article" date="2014" name="Science">
        <title>Ancient hybridizations among the ancestral genomes of bread wheat.</title>
        <authorList>
            <consortium name="International Wheat Genome Sequencing Consortium,"/>
            <person name="Marcussen T."/>
            <person name="Sandve S.R."/>
            <person name="Heier L."/>
            <person name="Spannagl M."/>
            <person name="Pfeifer M."/>
            <person name="Jakobsen K.S."/>
            <person name="Wulff B.B."/>
            <person name="Steuernagel B."/>
            <person name="Mayer K.F."/>
            <person name="Olsen O.A."/>
        </authorList>
    </citation>
    <scope>NUCLEOTIDE SEQUENCE [LARGE SCALE GENOMIC DNA]</scope>
    <source>
        <strain evidence="3">cv. AL8/78</strain>
    </source>
</reference>
<evidence type="ECO:0000313" key="3">
    <source>
        <dbReference type="Proteomes" id="UP000015105"/>
    </source>
</evidence>
<accession>A0A453RLA6</accession>
<organism evidence="2 3">
    <name type="scientific">Aegilops tauschii subsp. strangulata</name>
    <name type="common">Goatgrass</name>
    <dbReference type="NCBI Taxonomy" id="200361"/>
    <lineage>
        <taxon>Eukaryota</taxon>
        <taxon>Viridiplantae</taxon>
        <taxon>Streptophyta</taxon>
        <taxon>Embryophyta</taxon>
        <taxon>Tracheophyta</taxon>
        <taxon>Spermatophyta</taxon>
        <taxon>Magnoliopsida</taxon>
        <taxon>Liliopsida</taxon>
        <taxon>Poales</taxon>
        <taxon>Poaceae</taxon>
        <taxon>BOP clade</taxon>
        <taxon>Pooideae</taxon>
        <taxon>Triticodae</taxon>
        <taxon>Triticeae</taxon>
        <taxon>Triticinae</taxon>
        <taxon>Aegilops</taxon>
    </lineage>
</organism>
<dbReference type="Proteomes" id="UP000015105">
    <property type="component" value="Chromosome 7D"/>
</dbReference>
<evidence type="ECO:0000313" key="2">
    <source>
        <dbReference type="EnsemblPlants" id="AET7Gv20619100.6"/>
    </source>
</evidence>